<sequence length="55" mass="6499">MWNKPAQGQLPYPHQVVIAITPEGKEAEMYRIGNLWFPVGDTCYVYWTPEMWRAK</sequence>
<reference evidence="1" key="1">
    <citation type="submission" date="2024-06" db="EMBL/GenBank/DDBJ databases">
        <title>High activity and specificity of bacteriophage cocktails against carbapenem-resistant Klebsiella pneumoniae belonging to high-risk clones CG258 and ST307.</title>
        <authorList>
            <person name="Jimenez Quiceno J."/>
            <person name="Salazar Ospina L."/>
            <person name="Tellez Carrasquilla S."/>
        </authorList>
    </citation>
    <scope>NUCLEOTIDE SEQUENCE</scope>
</reference>
<organism evidence="1">
    <name type="scientific">Klebsiella phage FKP3</name>
    <dbReference type="NCBI Taxonomy" id="3231233"/>
    <lineage>
        <taxon>Viruses</taxon>
        <taxon>Duplodnaviria</taxon>
        <taxon>Heunggongvirae</taxon>
        <taxon>Uroviricota</taxon>
        <taxon>Caudoviricetes</taxon>
        <taxon>Stephanstirmvirinae</taxon>
        <taxon>Justusliebigvirus</taxon>
    </lineage>
</organism>
<name>A0AAU8I092_9CAUD</name>
<proteinExistence type="predicted"/>
<dbReference type="EMBL" id="PP895363">
    <property type="protein sequence ID" value="XCI78125.1"/>
    <property type="molecule type" value="Genomic_DNA"/>
</dbReference>
<accession>A0AAU8I092</accession>
<evidence type="ECO:0000313" key="1">
    <source>
        <dbReference type="EMBL" id="XCI78125.1"/>
    </source>
</evidence>
<protein>
    <submittedName>
        <fullName evidence="1">Uncharacterized protein</fullName>
    </submittedName>
</protein>